<keyword evidence="1" id="KW-0479">Metal-binding</keyword>
<dbReference type="GO" id="GO:0005737">
    <property type="term" value="C:cytoplasm"/>
    <property type="evidence" value="ECO:0007669"/>
    <property type="project" value="TreeGrafter"/>
</dbReference>
<feature type="domain" description="Carbohydrate kinase PfkB" evidence="2">
    <location>
        <begin position="59"/>
        <end position="336"/>
    </location>
</feature>
<dbReference type="InterPro" id="IPR036388">
    <property type="entry name" value="WH-like_DNA-bd_sf"/>
</dbReference>
<dbReference type="GO" id="GO:0004730">
    <property type="term" value="F:pseudouridylate synthase activity"/>
    <property type="evidence" value="ECO:0007669"/>
    <property type="project" value="TreeGrafter"/>
</dbReference>
<dbReference type="GO" id="GO:0016798">
    <property type="term" value="F:hydrolase activity, acting on glycosyl bonds"/>
    <property type="evidence" value="ECO:0007669"/>
    <property type="project" value="TreeGrafter"/>
</dbReference>
<dbReference type="InterPro" id="IPR036390">
    <property type="entry name" value="WH_DNA-bd_sf"/>
</dbReference>
<dbReference type="Pfam" id="PF00294">
    <property type="entry name" value="PfkB"/>
    <property type="match status" value="1"/>
</dbReference>
<keyword evidence="3" id="KW-0418">Kinase</keyword>
<dbReference type="InterPro" id="IPR011611">
    <property type="entry name" value="PfkB_dom"/>
</dbReference>
<dbReference type="EMBL" id="CP015756">
    <property type="protein sequence ID" value="APC39289.1"/>
    <property type="molecule type" value="Genomic_DNA"/>
</dbReference>
<evidence type="ECO:0000256" key="1">
    <source>
        <dbReference type="ARBA" id="ARBA00022723"/>
    </source>
</evidence>
<dbReference type="GO" id="GO:0016301">
    <property type="term" value="F:kinase activity"/>
    <property type="evidence" value="ECO:0007669"/>
    <property type="project" value="UniProtKB-KW"/>
</dbReference>
<evidence type="ECO:0000313" key="4">
    <source>
        <dbReference type="Proteomes" id="UP000182569"/>
    </source>
</evidence>
<dbReference type="CDD" id="cd00090">
    <property type="entry name" value="HTH_ARSR"/>
    <property type="match status" value="1"/>
</dbReference>
<dbReference type="InterPro" id="IPR011991">
    <property type="entry name" value="ArsR-like_HTH"/>
</dbReference>
<dbReference type="AlphaFoldDB" id="A0A1J0GD59"/>
<gene>
    <name evidence="3" type="ORF">A7L45_04045</name>
</gene>
<keyword evidence="4" id="KW-1185">Reference proteome</keyword>
<protein>
    <submittedName>
        <fullName evidence="3">Sugar kinase</fullName>
    </submittedName>
</protein>
<dbReference type="InterPro" id="IPR029056">
    <property type="entry name" value="Ribokinase-like"/>
</dbReference>
<dbReference type="Gene3D" id="3.40.1190.20">
    <property type="match status" value="1"/>
</dbReference>
<dbReference type="KEGG" id="ceu:A7L45_04045"/>
<dbReference type="STRING" id="1552.A7L45_04045"/>
<dbReference type="Proteomes" id="UP000182569">
    <property type="component" value="Chromosome"/>
</dbReference>
<dbReference type="GO" id="GO:0046872">
    <property type="term" value="F:metal ion binding"/>
    <property type="evidence" value="ECO:0007669"/>
    <property type="project" value="UniProtKB-KW"/>
</dbReference>
<dbReference type="Gene3D" id="1.10.10.10">
    <property type="entry name" value="Winged helix-like DNA-binding domain superfamily/Winged helix DNA-binding domain"/>
    <property type="match status" value="1"/>
</dbReference>
<keyword evidence="3" id="KW-0808">Transferase</keyword>
<dbReference type="PANTHER" id="PTHR42909:SF1">
    <property type="entry name" value="CARBOHYDRATE KINASE PFKB DOMAIN-CONTAINING PROTEIN"/>
    <property type="match status" value="1"/>
</dbReference>
<proteinExistence type="predicted"/>
<dbReference type="PANTHER" id="PTHR42909">
    <property type="entry name" value="ZGC:136858"/>
    <property type="match status" value="1"/>
</dbReference>
<organism evidence="3 4">
    <name type="scientific">Clostridium estertheticum subsp. estertheticum</name>
    <dbReference type="NCBI Taxonomy" id="1552"/>
    <lineage>
        <taxon>Bacteria</taxon>
        <taxon>Bacillati</taxon>
        <taxon>Bacillota</taxon>
        <taxon>Clostridia</taxon>
        <taxon>Eubacteriales</taxon>
        <taxon>Clostridiaceae</taxon>
        <taxon>Clostridium</taxon>
    </lineage>
</organism>
<evidence type="ECO:0000313" key="3">
    <source>
        <dbReference type="EMBL" id="APC39289.1"/>
    </source>
</evidence>
<sequence>MTERELEILKIIKQNPLISQYELADILGITRSGAAAHIHNLTKKGYIKGKGYVLSEPRFITVVGGVNIDTIGTSRSKLISDNSNPGKIIHLLGGAGRNIALALTKLEVSNYFISVFGDDLNGRKFLDDAKENNMDIQYCEKIKGEATSSFISINDSAGNRIVGIDDMDIYHNMTPVFIEKNLDRINHSDYCIIDTNLPKDVIEYIYDKVTTPLVVKTVSLNKSYRLINNIQKIEILIITPKELSQLVSELNETYKNINNAIDLLLNKGVKNVLVFSVSKGLFFKNQSIEYKWNIKPNLIVNTNGASATLTGTLIWGLQNNMNWEEALKYAYVAAISSMETQTPVNPNLSEELLMKKKKFLFPN</sequence>
<dbReference type="OrthoDB" id="9806249at2"/>
<dbReference type="RefSeq" id="WP_071611582.1">
    <property type="nucleotide sequence ID" value="NZ_CP015756.1"/>
</dbReference>
<accession>A0A1J0GD59</accession>
<evidence type="ECO:0000259" key="2">
    <source>
        <dbReference type="Pfam" id="PF00294"/>
    </source>
</evidence>
<reference evidence="4" key="1">
    <citation type="journal article" date="2016" name="Front. Microbiol.">
        <title>Complete Genome Sequence of Clostridium estertheticum DSM 8809, a Microbe Identified in Spoiled Vacuum Packed Beef.</title>
        <authorList>
            <person name="Yu Z."/>
            <person name="Gunn L."/>
            <person name="Brennan E."/>
            <person name="Reid R."/>
            <person name="Wall P.G."/>
            <person name="Gaora O.P."/>
            <person name="Hurley D."/>
            <person name="Bolton D."/>
            <person name="Fanning S."/>
        </authorList>
    </citation>
    <scope>NUCLEOTIDE SEQUENCE [LARGE SCALE GENOMIC DNA]</scope>
    <source>
        <strain evidence="4">DSM 8809</strain>
    </source>
</reference>
<dbReference type="SUPFAM" id="SSF53613">
    <property type="entry name" value="Ribokinase-like"/>
    <property type="match status" value="1"/>
</dbReference>
<name>A0A1J0GD59_9CLOT</name>
<dbReference type="Pfam" id="PF13412">
    <property type="entry name" value="HTH_24"/>
    <property type="match status" value="1"/>
</dbReference>
<dbReference type="SUPFAM" id="SSF46785">
    <property type="entry name" value="Winged helix' DNA-binding domain"/>
    <property type="match status" value="1"/>
</dbReference>